<comment type="caution">
    <text evidence="1">The sequence shown here is derived from an EMBL/GenBank/DDBJ whole genome shotgun (WGS) entry which is preliminary data.</text>
</comment>
<evidence type="ECO:0000313" key="1">
    <source>
        <dbReference type="EMBL" id="TXD87458.1"/>
    </source>
</evidence>
<organism evidence="1 2">
    <name type="scientific">Subsaximicrobium wynnwilliamsii</name>
    <dbReference type="NCBI Taxonomy" id="291179"/>
    <lineage>
        <taxon>Bacteria</taxon>
        <taxon>Pseudomonadati</taxon>
        <taxon>Bacteroidota</taxon>
        <taxon>Flavobacteriia</taxon>
        <taxon>Flavobacteriales</taxon>
        <taxon>Flavobacteriaceae</taxon>
        <taxon>Subsaximicrobium</taxon>
    </lineage>
</organism>
<reference evidence="1 2" key="1">
    <citation type="submission" date="2019-08" db="EMBL/GenBank/DDBJ databases">
        <title>Genomes of Subsaximicrobium wynnwilliamsii strains.</title>
        <authorList>
            <person name="Bowman J.P."/>
        </authorList>
    </citation>
    <scope>NUCLEOTIDE SEQUENCE [LARGE SCALE GENOMIC DNA]</scope>
    <source>
        <strain evidence="1 2">2-80-2</strain>
    </source>
</reference>
<accession>A0A5C6ZFC0</accession>
<protein>
    <submittedName>
        <fullName evidence="1">Uncharacterized protein</fullName>
    </submittedName>
</protein>
<name>A0A5C6ZFC0_9FLAO</name>
<dbReference type="AlphaFoldDB" id="A0A5C6ZFC0"/>
<dbReference type="Proteomes" id="UP000321578">
    <property type="component" value="Unassembled WGS sequence"/>
</dbReference>
<dbReference type="EMBL" id="VORO01000024">
    <property type="protein sequence ID" value="TXD87458.1"/>
    <property type="molecule type" value="Genomic_DNA"/>
</dbReference>
<evidence type="ECO:0000313" key="2">
    <source>
        <dbReference type="Proteomes" id="UP000321578"/>
    </source>
</evidence>
<keyword evidence="2" id="KW-1185">Reference proteome</keyword>
<sequence length="61" mass="6985">MSVFCCLFSVFCCLFSVVCCVLCVVCCVLCVVCCLVKSKFENKSQLHHSLFIIRYSTFKNR</sequence>
<gene>
    <name evidence="1" type="ORF">ESY86_16905</name>
</gene>
<proteinExistence type="predicted"/>